<comment type="caution">
    <text evidence="7">The sequence shown here is derived from an EMBL/GenBank/DDBJ whole genome shotgun (WGS) entry which is preliminary data.</text>
</comment>
<dbReference type="PANTHER" id="PTHR33452">
    <property type="entry name" value="OXIDOREDUCTASE CATD-RELATED"/>
    <property type="match status" value="1"/>
</dbReference>
<comment type="subcellular location">
    <subcellularLocation>
        <location evidence="1">Cell membrane</location>
        <topology evidence="1">Multi-pass membrane protein</topology>
    </subcellularLocation>
</comment>
<sequence length="194" mass="20361">MILRRIARPMLAAIFVSGGIQSLRNPKQPTQAVEPFLDKTVGQVRDKVPEQVPTDAESLVKLDAAIKVGAGLALALGKFPRLSAALLAGSLIPTTAAAHRFWESEDPGERAQQQIHFFKNVSLLGGLLIAAADTHGKPSLNWQAHHAARIAGAKLHRTTDDVQGTLAHAAGAVQGAVQSAAGTAQGKAKSLLPR</sequence>
<keyword evidence="6" id="KW-0472">Membrane</keyword>
<keyword evidence="3" id="KW-1003">Cell membrane</keyword>
<dbReference type="PANTHER" id="PTHR33452:SF1">
    <property type="entry name" value="INNER MEMBRANE PROTEIN YPHA-RELATED"/>
    <property type="match status" value="1"/>
</dbReference>
<dbReference type="Proteomes" id="UP001156441">
    <property type="component" value="Unassembled WGS sequence"/>
</dbReference>
<dbReference type="EMBL" id="JAFFZE010000023">
    <property type="protein sequence ID" value="MCT2587008.1"/>
    <property type="molecule type" value="Genomic_DNA"/>
</dbReference>
<evidence type="ECO:0000256" key="1">
    <source>
        <dbReference type="ARBA" id="ARBA00004651"/>
    </source>
</evidence>
<proteinExistence type="inferred from homology"/>
<evidence type="ECO:0000256" key="6">
    <source>
        <dbReference type="ARBA" id="ARBA00023136"/>
    </source>
</evidence>
<keyword evidence="5" id="KW-1133">Transmembrane helix</keyword>
<comment type="similarity">
    <text evidence="2">Belongs to the DoxX family.</text>
</comment>
<evidence type="ECO:0000256" key="3">
    <source>
        <dbReference type="ARBA" id="ARBA00022475"/>
    </source>
</evidence>
<evidence type="ECO:0000313" key="8">
    <source>
        <dbReference type="Proteomes" id="UP001156441"/>
    </source>
</evidence>
<evidence type="ECO:0000256" key="5">
    <source>
        <dbReference type="ARBA" id="ARBA00022989"/>
    </source>
</evidence>
<protein>
    <submittedName>
        <fullName evidence="7">DoxX family protein</fullName>
    </submittedName>
</protein>
<dbReference type="InterPro" id="IPR051907">
    <property type="entry name" value="DoxX-like_oxidoreductase"/>
</dbReference>
<evidence type="ECO:0000313" key="7">
    <source>
        <dbReference type="EMBL" id="MCT2587008.1"/>
    </source>
</evidence>
<dbReference type="Pfam" id="PF07681">
    <property type="entry name" value="DoxX"/>
    <property type="match status" value="1"/>
</dbReference>
<organism evidence="7 8">
    <name type="scientific">Actinophytocola gossypii</name>
    <dbReference type="NCBI Taxonomy" id="2812003"/>
    <lineage>
        <taxon>Bacteria</taxon>
        <taxon>Bacillati</taxon>
        <taxon>Actinomycetota</taxon>
        <taxon>Actinomycetes</taxon>
        <taxon>Pseudonocardiales</taxon>
        <taxon>Pseudonocardiaceae</taxon>
    </lineage>
</organism>
<evidence type="ECO:0000256" key="4">
    <source>
        <dbReference type="ARBA" id="ARBA00022692"/>
    </source>
</evidence>
<name>A0ABT2JGM5_9PSEU</name>
<gene>
    <name evidence="7" type="ORF">JT362_28180</name>
</gene>
<dbReference type="InterPro" id="IPR032808">
    <property type="entry name" value="DoxX"/>
</dbReference>
<dbReference type="RefSeq" id="WP_260194897.1">
    <property type="nucleotide sequence ID" value="NZ_JAFFZE010000023.1"/>
</dbReference>
<accession>A0ABT2JGM5</accession>
<keyword evidence="4" id="KW-0812">Transmembrane</keyword>
<reference evidence="7 8" key="1">
    <citation type="submission" date="2021-02" db="EMBL/GenBank/DDBJ databases">
        <title>Actinophytocola xerophila sp. nov., isolated from soil of cotton cropping field.</title>
        <authorList>
            <person name="Huang R."/>
            <person name="Chen X."/>
            <person name="Ge X."/>
            <person name="Liu W."/>
        </authorList>
    </citation>
    <scope>NUCLEOTIDE SEQUENCE [LARGE SCALE GENOMIC DNA]</scope>
    <source>
        <strain evidence="7 8">S1-96</strain>
    </source>
</reference>
<evidence type="ECO:0000256" key="2">
    <source>
        <dbReference type="ARBA" id="ARBA00006679"/>
    </source>
</evidence>
<keyword evidence="8" id="KW-1185">Reference proteome</keyword>